<dbReference type="GO" id="GO:0000287">
    <property type="term" value="F:magnesium ion binding"/>
    <property type="evidence" value="ECO:0007669"/>
    <property type="project" value="TreeGrafter"/>
</dbReference>
<feature type="transmembrane region" description="Helical" evidence="6">
    <location>
        <begin position="534"/>
        <end position="554"/>
    </location>
</feature>
<evidence type="ECO:0000256" key="3">
    <source>
        <dbReference type="ARBA" id="ARBA00022989"/>
    </source>
</evidence>
<dbReference type="GO" id="GO:0050897">
    <property type="term" value="F:cobalt ion binding"/>
    <property type="evidence" value="ECO:0007669"/>
    <property type="project" value="TreeGrafter"/>
</dbReference>
<dbReference type="SUPFAM" id="SSF144083">
    <property type="entry name" value="Magnesium transport protein CorA, transmembrane region"/>
    <property type="match status" value="1"/>
</dbReference>
<reference evidence="7 8" key="1">
    <citation type="submission" date="2023-08" db="EMBL/GenBank/DDBJ databases">
        <title>Black Yeasts Isolated from many extreme environments.</title>
        <authorList>
            <person name="Coleine C."/>
            <person name="Stajich J.E."/>
            <person name="Selbmann L."/>
        </authorList>
    </citation>
    <scope>NUCLEOTIDE SEQUENCE [LARGE SCALE GENOMIC DNA]</scope>
    <source>
        <strain evidence="7 8">CCFEE 5935</strain>
    </source>
</reference>
<dbReference type="InterPro" id="IPR002523">
    <property type="entry name" value="MgTranspt_CorA/ZnTranspt_ZntB"/>
</dbReference>
<dbReference type="EMBL" id="JAVRRT010000009">
    <property type="protein sequence ID" value="KAK5168798.1"/>
    <property type="molecule type" value="Genomic_DNA"/>
</dbReference>
<comment type="subcellular location">
    <subcellularLocation>
        <location evidence="1">Cell membrane</location>
        <topology evidence="1">Multi-pass membrane protein</topology>
    </subcellularLocation>
</comment>
<feature type="region of interest" description="Disordered" evidence="5">
    <location>
        <begin position="1"/>
        <end position="56"/>
    </location>
</feature>
<evidence type="ECO:0000256" key="4">
    <source>
        <dbReference type="ARBA" id="ARBA00023136"/>
    </source>
</evidence>
<evidence type="ECO:0000256" key="5">
    <source>
        <dbReference type="SAM" id="MobiDB-lite"/>
    </source>
</evidence>
<evidence type="ECO:0000256" key="1">
    <source>
        <dbReference type="ARBA" id="ARBA00004651"/>
    </source>
</evidence>
<feature type="compositionally biased region" description="Polar residues" evidence="5">
    <location>
        <begin position="26"/>
        <end position="44"/>
    </location>
</feature>
<dbReference type="Proteomes" id="UP001337655">
    <property type="component" value="Unassembled WGS sequence"/>
</dbReference>
<keyword evidence="8" id="KW-1185">Reference proteome</keyword>
<keyword evidence="2 6" id="KW-0812">Transmembrane</keyword>
<protein>
    <submittedName>
        <fullName evidence="7">Uncharacterized protein</fullName>
    </submittedName>
</protein>
<dbReference type="GeneID" id="89927447"/>
<proteinExistence type="predicted"/>
<dbReference type="AlphaFoldDB" id="A0AAV9P7T2"/>
<dbReference type="GO" id="GO:0005886">
    <property type="term" value="C:plasma membrane"/>
    <property type="evidence" value="ECO:0007669"/>
    <property type="project" value="UniProtKB-SubCell"/>
</dbReference>
<dbReference type="PANTHER" id="PTHR46494:SF1">
    <property type="entry name" value="CORA FAMILY METAL ION TRANSPORTER (EUROFUNG)"/>
    <property type="match status" value="1"/>
</dbReference>
<comment type="caution">
    <text evidence="7">The sequence shown here is derived from an EMBL/GenBank/DDBJ whole genome shotgun (WGS) entry which is preliminary data.</text>
</comment>
<evidence type="ECO:0000313" key="8">
    <source>
        <dbReference type="Proteomes" id="UP001337655"/>
    </source>
</evidence>
<name>A0AAV9P7T2_9PEZI</name>
<dbReference type="Pfam" id="PF01544">
    <property type="entry name" value="CorA"/>
    <property type="match status" value="1"/>
</dbReference>
<keyword evidence="4 6" id="KW-0472">Membrane</keyword>
<feature type="region of interest" description="Disordered" evidence="5">
    <location>
        <begin position="666"/>
        <end position="687"/>
    </location>
</feature>
<evidence type="ECO:0000313" key="7">
    <source>
        <dbReference type="EMBL" id="KAK5168798.1"/>
    </source>
</evidence>
<organism evidence="7 8">
    <name type="scientific">Saxophila tyrrhenica</name>
    <dbReference type="NCBI Taxonomy" id="1690608"/>
    <lineage>
        <taxon>Eukaryota</taxon>
        <taxon>Fungi</taxon>
        <taxon>Dikarya</taxon>
        <taxon>Ascomycota</taxon>
        <taxon>Pezizomycotina</taxon>
        <taxon>Dothideomycetes</taxon>
        <taxon>Dothideomycetidae</taxon>
        <taxon>Mycosphaerellales</taxon>
        <taxon>Extremaceae</taxon>
        <taxon>Saxophila</taxon>
    </lineage>
</organism>
<feature type="compositionally biased region" description="Basic and acidic residues" evidence="5">
    <location>
        <begin position="16"/>
        <end position="25"/>
    </location>
</feature>
<dbReference type="RefSeq" id="XP_064658264.1">
    <property type="nucleotide sequence ID" value="XM_064803349.1"/>
</dbReference>
<dbReference type="InterPro" id="IPR045863">
    <property type="entry name" value="CorA_TM1_TM2"/>
</dbReference>
<keyword evidence="3 6" id="KW-1133">Transmembrane helix</keyword>
<sequence>MASADLPGISISRSSSDSDKVKEGSSDASQSRRPTPTVDTNAKNSGPWHRKRSALSAKSGHDIVKWKIKWTPDCFPTGRVLIVDYISNTASGSSAGSGKRHITIEAQEFEDISGLKKFYSNTERVHAAALRVIHVQNASWATDCLLSKYNVDHQDEVVGMPGFSKWARYEKPRQRGGRPFPDGRSWREQTDPWRNISRTAFGLDYLKTYRTPPADRQHRATVLSDKEIDAKMMHLDAWSDSSNPQGYDVSVQRMSVYVQRHLGPPGRLSPDQDVRNPYTNLHFNDSQKPGGRTKTEFDRLDNTNTVIIFETSASMLLNDCLIQPRNDFEKRWRRLSFYLKREDVTDDHRLAAQCTRMILEDVFHGLAIIWQEFLSVGTDHVSMLEDKIYENPADESRAPDLWTNQSAWLKVDKVMWMHQDLIREVAAHMHEVAEVEVEDHDPIQVEWLSSIPAEYDRLAHSVSEDLVQPTANLSDLMYKSVGIRDSRQSLQLGLSMWRLSWITFIFLPLTFLVSFFGMNVNIFAGDDEGLPDVAWYFLAASILMLFVLLLWYCVKHSLQRRRQTPYQRGLYERLFNDLEGQHPLLWSSSGASNDAEPLHFTDKLKWRLLRRWFAPEKTINKQLYSNIAGGDDSDLGAWARFKRRLLSRWLPTIRLRYKPGDTVPLSELTSHDDGPEQTHSAPPSLLKYQPTTINALAKVTTPIAVADAEPTAVQQMATAGLQPMGLQGRKESRRTSSAPASPRISEERPGSRGSSGIMIEERNLSDDDSDAAEGAVVEHNTMVDQG</sequence>
<accession>A0AAV9P7T2</accession>
<feature type="transmembrane region" description="Helical" evidence="6">
    <location>
        <begin position="499"/>
        <end position="522"/>
    </location>
</feature>
<evidence type="ECO:0000256" key="2">
    <source>
        <dbReference type="ARBA" id="ARBA00022692"/>
    </source>
</evidence>
<evidence type="ECO:0000256" key="6">
    <source>
        <dbReference type="SAM" id="Phobius"/>
    </source>
</evidence>
<feature type="region of interest" description="Disordered" evidence="5">
    <location>
        <begin position="721"/>
        <end position="786"/>
    </location>
</feature>
<dbReference type="PANTHER" id="PTHR46494">
    <property type="entry name" value="CORA FAMILY METAL ION TRANSPORTER (EUROFUNG)"/>
    <property type="match status" value="1"/>
</dbReference>
<dbReference type="Gene3D" id="1.20.58.340">
    <property type="entry name" value="Magnesium transport protein CorA, transmembrane region"/>
    <property type="match status" value="1"/>
</dbReference>
<dbReference type="GO" id="GO:0015087">
    <property type="term" value="F:cobalt ion transmembrane transporter activity"/>
    <property type="evidence" value="ECO:0007669"/>
    <property type="project" value="TreeGrafter"/>
</dbReference>
<dbReference type="GO" id="GO:0015095">
    <property type="term" value="F:magnesium ion transmembrane transporter activity"/>
    <property type="evidence" value="ECO:0007669"/>
    <property type="project" value="TreeGrafter"/>
</dbReference>
<gene>
    <name evidence="7" type="ORF">LTR77_006107</name>
</gene>